<dbReference type="Proteomes" id="UP000653480">
    <property type="component" value="Unassembled WGS sequence"/>
</dbReference>
<reference evidence="1" key="2">
    <citation type="submission" date="2020-09" db="EMBL/GenBank/DDBJ databases">
        <authorList>
            <person name="Sun Q."/>
            <person name="Zhou Y."/>
        </authorList>
    </citation>
    <scope>NUCLEOTIDE SEQUENCE</scope>
    <source>
        <strain evidence="1">CGMCC 4.7138</strain>
    </source>
</reference>
<name>A0A8H9GW98_9ACTN</name>
<comment type="caution">
    <text evidence="1">The sequence shown here is derived from an EMBL/GenBank/DDBJ whole genome shotgun (WGS) entry which is preliminary data.</text>
</comment>
<dbReference type="EMBL" id="BMMN01000001">
    <property type="protein sequence ID" value="GGO00248.1"/>
    <property type="molecule type" value="Genomic_DNA"/>
</dbReference>
<keyword evidence="2" id="KW-1185">Reference proteome</keyword>
<proteinExistence type="predicted"/>
<protein>
    <submittedName>
        <fullName evidence="1">Uncharacterized protein</fullName>
    </submittedName>
</protein>
<evidence type="ECO:0000313" key="1">
    <source>
        <dbReference type="EMBL" id="GGO00248.1"/>
    </source>
</evidence>
<reference evidence="1" key="1">
    <citation type="journal article" date="2014" name="Int. J. Syst. Evol. Microbiol.">
        <title>Complete genome sequence of Corynebacterium casei LMG S-19264T (=DSM 44701T), isolated from a smear-ripened cheese.</title>
        <authorList>
            <consortium name="US DOE Joint Genome Institute (JGI-PGF)"/>
            <person name="Walter F."/>
            <person name="Albersmeier A."/>
            <person name="Kalinowski J."/>
            <person name="Ruckert C."/>
        </authorList>
    </citation>
    <scope>NUCLEOTIDE SEQUENCE</scope>
    <source>
        <strain evidence="1">CGMCC 4.7138</strain>
    </source>
</reference>
<organism evidence="1 2">
    <name type="scientific">Microbispora bryophytorum</name>
    <dbReference type="NCBI Taxonomy" id="1460882"/>
    <lineage>
        <taxon>Bacteria</taxon>
        <taxon>Bacillati</taxon>
        <taxon>Actinomycetota</taxon>
        <taxon>Actinomycetes</taxon>
        <taxon>Streptosporangiales</taxon>
        <taxon>Streptosporangiaceae</taxon>
        <taxon>Microbispora</taxon>
    </lineage>
</organism>
<accession>A0A8H9GW98</accession>
<gene>
    <name evidence="1" type="ORF">GCM10011574_06790</name>
</gene>
<evidence type="ECO:0000313" key="2">
    <source>
        <dbReference type="Proteomes" id="UP000653480"/>
    </source>
</evidence>
<sequence>MGRRLVASHLITLAHSRDIVVISLAKGGYGASQAASTCGDHLPAIAQGTDHALQDPERV</sequence>
<dbReference type="AlphaFoldDB" id="A0A8H9GW98"/>